<dbReference type="RefSeq" id="WP_260574157.1">
    <property type="nucleotide sequence ID" value="NZ_CP104205.1"/>
</dbReference>
<dbReference type="SUPFAM" id="SSF49464">
    <property type="entry name" value="Carboxypeptidase regulatory domain-like"/>
    <property type="match status" value="1"/>
</dbReference>
<dbReference type="Proteomes" id="UP001059209">
    <property type="component" value="Chromosome"/>
</dbReference>
<dbReference type="InterPro" id="IPR008969">
    <property type="entry name" value="CarboxyPept-like_regulatory"/>
</dbReference>
<keyword evidence="2" id="KW-1185">Reference proteome</keyword>
<dbReference type="Gene3D" id="2.60.40.1120">
    <property type="entry name" value="Carboxypeptidase-like, regulatory domain"/>
    <property type="match status" value="1"/>
</dbReference>
<evidence type="ECO:0000313" key="1">
    <source>
        <dbReference type="EMBL" id="UWX55792.1"/>
    </source>
</evidence>
<proteinExistence type="predicted"/>
<name>A0ABY5Y9U5_9FLAO</name>
<evidence type="ECO:0000313" key="2">
    <source>
        <dbReference type="Proteomes" id="UP001059209"/>
    </source>
</evidence>
<accession>A0ABY5Y9U5</accession>
<organism evidence="1 2">
    <name type="scientific">Maribacter litopenaei</name>
    <dbReference type="NCBI Taxonomy" id="2976127"/>
    <lineage>
        <taxon>Bacteria</taxon>
        <taxon>Pseudomonadati</taxon>
        <taxon>Bacteroidota</taxon>
        <taxon>Flavobacteriia</taxon>
        <taxon>Flavobacteriales</taxon>
        <taxon>Flavobacteriaceae</taxon>
        <taxon>Maribacter</taxon>
    </lineage>
</organism>
<dbReference type="EMBL" id="CP104205">
    <property type="protein sequence ID" value="UWX55792.1"/>
    <property type="molecule type" value="Genomic_DNA"/>
</dbReference>
<protein>
    <submittedName>
        <fullName evidence="1">Carboxypeptidase-like regulatory domain-containing protein</fullName>
    </submittedName>
</protein>
<reference evidence="1" key="1">
    <citation type="submission" date="2022-09" db="EMBL/GenBank/DDBJ databases">
        <title>Maribacter litopenaei sp. nov., isolated from the intestinal tract of the Pacific White Shrimp, Litopenaeus vannamei.</title>
        <authorList>
            <person name="Kim S.Y."/>
            <person name="Hwang C.Y."/>
        </authorList>
    </citation>
    <scope>NUCLEOTIDE SEQUENCE</scope>
    <source>
        <strain evidence="1">HL-LV01</strain>
    </source>
</reference>
<sequence>MYTNRLPFIVFLLVVSVCWAQENDFIRGKVLDSNTGEPVVFATVRVMGKAKGVITNMDGSFRLPKEYMDATDSIEISSMGYESKEVSRALFADNIILELKLTPALLVLDEVIVKERKRRVLRGLTAREIVHKAIENLPLNVPRSSYSYVGYYRDYQLYNLDYLNLNEALIQIFDRGFEHSDYETTELGLFSYKRNSDFLIDTIGLKPYDYKSGHKTISDAFLDSYGGNELVILKIHDPIRNHDKNTFDFVNVFQSDFTRNHTFNREEDQILDGSYLYHISFSSSIKEWDVKGNLYITKDSFAIHGFEYAVFYNTKRINNGIDLLFETKLEYKRKEGKMYLSYHSMNNSFRLVKPPKLKLEQTILDFNRNQLVLEFTNDLEEESALRLANYDIRFNGQKLKFKAIVHIGNEVSLIPDVQNKRTRNLFRELIYSVNSDKIKSGDLIVDIKNVKDENGNVVNEPEYENRKQFREFFVQELQLGSTTIPRDDFFMDKGKPIFVDQPIKRPENFSDYWMNTPLKSIED</sequence>
<gene>
    <name evidence="1" type="ORF">NYZ99_05065</name>
</gene>
<dbReference type="Pfam" id="PF13715">
    <property type="entry name" value="CarbopepD_reg_2"/>
    <property type="match status" value="1"/>
</dbReference>